<feature type="domain" description="GH18" evidence="2">
    <location>
        <begin position="39"/>
        <end position="379"/>
    </location>
</feature>
<name>A0AAX4JZ39_9TREE</name>
<dbReference type="SUPFAM" id="SSF54556">
    <property type="entry name" value="Chitinase insertion domain"/>
    <property type="match status" value="1"/>
</dbReference>
<dbReference type="PANTHER" id="PTHR11177">
    <property type="entry name" value="CHITINASE"/>
    <property type="match status" value="1"/>
</dbReference>
<reference evidence="3 4" key="1">
    <citation type="submission" date="2024-01" db="EMBL/GenBank/DDBJ databases">
        <title>Comparative genomics of Cryptococcus and Kwoniella reveals pathogenesis evolution and contrasting modes of karyotype evolution via chromosome fusion or intercentromeric recombination.</title>
        <authorList>
            <person name="Coelho M.A."/>
            <person name="David-Palma M."/>
            <person name="Shea T."/>
            <person name="Bowers K."/>
            <person name="McGinley-Smith S."/>
            <person name="Mohammad A.W."/>
            <person name="Gnirke A."/>
            <person name="Yurkov A.M."/>
            <person name="Nowrousian M."/>
            <person name="Sun S."/>
            <person name="Cuomo C.A."/>
            <person name="Heitman J."/>
        </authorList>
    </citation>
    <scope>NUCLEOTIDE SEQUENCE [LARGE SCALE GENOMIC DNA]</scope>
    <source>
        <strain evidence="3 4">CBS 6074</strain>
    </source>
</reference>
<feature type="signal peptide" evidence="1">
    <location>
        <begin position="1"/>
        <end position="19"/>
    </location>
</feature>
<dbReference type="Gene3D" id="3.10.50.10">
    <property type="match status" value="1"/>
</dbReference>
<dbReference type="SMART" id="SM00636">
    <property type="entry name" value="Glyco_18"/>
    <property type="match status" value="1"/>
</dbReference>
<dbReference type="InterPro" id="IPR011583">
    <property type="entry name" value="Chitinase_II/V-like_cat"/>
</dbReference>
<gene>
    <name evidence="3" type="ORF">L201_005437</name>
</gene>
<dbReference type="InterPro" id="IPR017853">
    <property type="entry name" value="GH"/>
</dbReference>
<dbReference type="Pfam" id="PF00704">
    <property type="entry name" value="Glyco_hydro_18"/>
    <property type="match status" value="1"/>
</dbReference>
<organism evidence="3 4">
    <name type="scientific">Kwoniella dendrophila CBS 6074</name>
    <dbReference type="NCBI Taxonomy" id="1295534"/>
    <lineage>
        <taxon>Eukaryota</taxon>
        <taxon>Fungi</taxon>
        <taxon>Dikarya</taxon>
        <taxon>Basidiomycota</taxon>
        <taxon>Agaricomycotina</taxon>
        <taxon>Tremellomycetes</taxon>
        <taxon>Tremellales</taxon>
        <taxon>Cryptococcaceae</taxon>
        <taxon>Kwoniella</taxon>
    </lineage>
</organism>
<accession>A0AAX4JZ39</accession>
<evidence type="ECO:0000256" key="1">
    <source>
        <dbReference type="SAM" id="SignalP"/>
    </source>
</evidence>
<dbReference type="GO" id="GO:0005975">
    <property type="term" value="P:carbohydrate metabolic process"/>
    <property type="evidence" value="ECO:0007669"/>
    <property type="project" value="InterPro"/>
</dbReference>
<proteinExistence type="predicted"/>
<dbReference type="SUPFAM" id="SSF51445">
    <property type="entry name" value="(Trans)glycosidases"/>
    <property type="match status" value="1"/>
</dbReference>
<dbReference type="InterPro" id="IPR001223">
    <property type="entry name" value="Glyco_hydro18_cat"/>
</dbReference>
<dbReference type="GO" id="GO:0004568">
    <property type="term" value="F:chitinase activity"/>
    <property type="evidence" value="ECO:0007669"/>
    <property type="project" value="TreeGrafter"/>
</dbReference>
<dbReference type="InterPro" id="IPR029070">
    <property type="entry name" value="Chitinase_insertion_sf"/>
</dbReference>
<dbReference type="GeneID" id="91096107"/>
<dbReference type="PROSITE" id="PS51910">
    <property type="entry name" value="GH18_2"/>
    <property type="match status" value="1"/>
</dbReference>
<dbReference type="GO" id="GO:0005576">
    <property type="term" value="C:extracellular region"/>
    <property type="evidence" value="ECO:0007669"/>
    <property type="project" value="TreeGrafter"/>
</dbReference>
<evidence type="ECO:0000313" key="4">
    <source>
        <dbReference type="Proteomes" id="UP001355207"/>
    </source>
</evidence>
<dbReference type="AlphaFoldDB" id="A0AAX4JZ39"/>
<dbReference type="GO" id="GO:0006032">
    <property type="term" value="P:chitin catabolic process"/>
    <property type="evidence" value="ECO:0007669"/>
    <property type="project" value="TreeGrafter"/>
</dbReference>
<evidence type="ECO:0000259" key="2">
    <source>
        <dbReference type="PROSITE" id="PS51910"/>
    </source>
</evidence>
<evidence type="ECO:0000313" key="3">
    <source>
        <dbReference type="EMBL" id="WWC90501.1"/>
    </source>
</evidence>
<dbReference type="Gene3D" id="3.20.20.80">
    <property type="entry name" value="Glycosidases"/>
    <property type="match status" value="2"/>
</dbReference>
<dbReference type="GO" id="GO:0008061">
    <property type="term" value="F:chitin binding"/>
    <property type="evidence" value="ECO:0007669"/>
    <property type="project" value="InterPro"/>
</dbReference>
<dbReference type="InterPro" id="IPR050314">
    <property type="entry name" value="Glycosyl_Hydrlase_18"/>
</dbReference>
<dbReference type="RefSeq" id="XP_066077264.1">
    <property type="nucleotide sequence ID" value="XM_066221167.1"/>
</dbReference>
<feature type="chain" id="PRO_5043892759" description="GH18 domain-containing protein" evidence="1">
    <location>
        <begin position="20"/>
        <end position="505"/>
    </location>
</feature>
<keyword evidence="4" id="KW-1185">Reference proteome</keyword>
<protein>
    <recommendedName>
        <fullName evidence="2">GH18 domain-containing protein</fullName>
    </recommendedName>
</protein>
<dbReference type="PANTHER" id="PTHR11177:SF317">
    <property type="entry name" value="CHITINASE 12-RELATED"/>
    <property type="match status" value="1"/>
</dbReference>
<keyword evidence="1" id="KW-0732">Signal</keyword>
<dbReference type="EMBL" id="CP144104">
    <property type="protein sequence ID" value="WWC90501.1"/>
    <property type="molecule type" value="Genomic_DNA"/>
</dbReference>
<sequence>MTSLKVILGLLPLLSSVSAIAVSEVERSCQSCNGGWSGYRNVGYFTNWGIYDPQDYFVTNISAKEYTHMNYAFANVDINNGTVFLGDLEADIQTEYPGDNLNATGNNVYGNLKQLYLLKKKNRNLKTLLSIGGATYSENFANITQAKWRETFVNTSITLLNDYGFDGLDIDFGMLNELAAAVGCGEAGWHGLDVKGMDKCLDFWNLMAYDFSGEWTPTALPAANLWPDNNPANDVGVSGHQCVQHYLGEGVNSRKLVLGMPLYGTAFNGTQGMWTNWTDIGGGDYDQAGNYDDKHLPLEGTVLFYNKTLEAAWSFDNKTGHVVSFDTPTTTLAKAKYIMKNQLGGMMYWSIDQDFSKLQSEGKPNGKIWPGVWDRLKGHSRKVNYGKWKGAPWPLPESFKYRPQSNFKRSIPSSITERAEIETVKERGFNFEFGGNWNNWNIWGQWEQWSNWRPKITDNICLNIGYSLVDTVKTAFEKYGGGLDRSKNNLNYPHSVYDNIRNGMA</sequence>
<dbReference type="Proteomes" id="UP001355207">
    <property type="component" value="Chromosome 7"/>
</dbReference>